<protein>
    <submittedName>
        <fullName evidence="2">Uncharacterized protein</fullName>
    </submittedName>
</protein>
<proteinExistence type="predicted"/>
<feature type="region of interest" description="Disordered" evidence="1">
    <location>
        <begin position="23"/>
        <end position="131"/>
    </location>
</feature>
<feature type="compositionally biased region" description="Polar residues" evidence="1">
    <location>
        <begin position="49"/>
        <end position="60"/>
    </location>
</feature>
<organism evidence="2 3">
    <name type="scientific">Tribolium castaneum</name>
    <name type="common">Red flour beetle</name>
    <dbReference type="NCBI Taxonomy" id="7070"/>
    <lineage>
        <taxon>Eukaryota</taxon>
        <taxon>Metazoa</taxon>
        <taxon>Ecdysozoa</taxon>
        <taxon>Arthropoda</taxon>
        <taxon>Hexapoda</taxon>
        <taxon>Insecta</taxon>
        <taxon>Pterygota</taxon>
        <taxon>Neoptera</taxon>
        <taxon>Endopterygota</taxon>
        <taxon>Coleoptera</taxon>
        <taxon>Polyphaga</taxon>
        <taxon>Cucujiformia</taxon>
        <taxon>Tenebrionidae</taxon>
        <taxon>Tenebrionidae incertae sedis</taxon>
        <taxon>Tribolium</taxon>
    </lineage>
</organism>
<reference evidence="2 3" key="1">
    <citation type="journal article" date="2008" name="Nature">
        <title>The genome of the model beetle and pest Tribolium castaneum.</title>
        <authorList>
            <consortium name="Tribolium Genome Sequencing Consortium"/>
            <person name="Richards S."/>
            <person name="Gibbs R.A."/>
            <person name="Weinstock G.M."/>
            <person name="Brown S.J."/>
            <person name="Denell R."/>
            <person name="Beeman R.W."/>
            <person name="Gibbs R."/>
            <person name="Beeman R.W."/>
            <person name="Brown S.J."/>
            <person name="Bucher G."/>
            <person name="Friedrich M."/>
            <person name="Grimmelikhuijzen C.J."/>
            <person name="Klingler M."/>
            <person name="Lorenzen M."/>
            <person name="Richards S."/>
            <person name="Roth S."/>
            <person name="Schroder R."/>
            <person name="Tautz D."/>
            <person name="Zdobnov E.M."/>
            <person name="Muzny D."/>
            <person name="Gibbs R.A."/>
            <person name="Weinstock G.M."/>
            <person name="Attaway T."/>
            <person name="Bell S."/>
            <person name="Buhay C.J."/>
            <person name="Chandrabose M.N."/>
            <person name="Chavez D."/>
            <person name="Clerk-Blankenburg K.P."/>
            <person name="Cree A."/>
            <person name="Dao M."/>
            <person name="Davis C."/>
            <person name="Chacko J."/>
            <person name="Dinh H."/>
            <person name="Dugan-Rocha S."/>
            <person name="Fowler G."/>
            <person name="Garner T.T."/>
            <person name="Garnes J."/>
            <person name="Gnirke A."/>
            <person name="Hawes A."/>
            <person name="Hernandez J."/>
            <person name="Hines S."/>
            <person name="Holder M."/>
            <person name="Hume J."/>
            <person name="Jhangiani S.N."/>
            <person name="Joshi V."/>
            <person name="Khan Z.M."/>
            <person name="Jackson L."/>
            <person name="Kovar C."/>
            <person name="Kowis A."/>
            <person name="Lee S."/>
            <person name="Lewis L.R."/>
            <person name="Margolis J."/>
            <person name="Morgan M."/>
            <person name="Nazareth L.V."/>
            <person name="Nguyen N."/>
            <person name="Okwuonu G."/>
            <person name="Parker D."/>
            <person name="Richards S."/>
            <person name="Ruiz S.J."/>
            <person name="Santibanez J."/>
            <person name="Savard J."/>
            <person name="Scherer S.E."/>
            <person name="Schneider B."/>
            <person name="Sodergren E."/>
            <person name="Tautz D."/>
            <person name="Vattahil S."/>
            <person name="Villasana D."/>
            <person name="White C.S."/>
            <person name="Wright R."/>
            <person name="Park Y."/>
            <person name="Beeman R.W."/>
            <person name="Lord J."/>
            <person name="Oppert B."/>
            <person name="Lorenzen M."/>
            <person name="Brown S."/>
            <person name="Wang L."/>
            <person name="Savard J."/>
            <person name="Tautz D."/>
            <person name="Richards S."/>
            <person name="Weinstock G."/>
            <person name="Gibbs R.A."/>
            <person name="Liu Y."/>
            <person name="Worley K."/>
            <person name="Weinstock G."/>
            <person name="Elsik C.G."/>
            <person name="Reese J.T."/>
            <person name="Elhaik E."/>
            <person name="Landan G."/>
            <person name="Graur D."/>
            <person name="Arensburger P."/>
            <person name="Atkinson P."/>
            <person name="Beeman R.W."/>
            <person name="Beidler J."/>
            <person name="Brown S.J."/>
            <person name="Demuth J.P."/>
            <person name="Drury D.W."/>
            <person name="Du Y.Z."/>
            <person name="Fujiwara H."/>
            <person name="Lorenzen M."/>
            <person name="Maselli V."/>
            <person name="Osanai M."/>
            <person name="Park Y."/>
            <person name="Robertson H.M."/>
            <person name="Tu Z."/>
            <person name="Wang J.J."/>
            <person name="Wang S."/>
            <person name="Richards S."/>
            <person name="Song H."/>
            <person name="Zhang L."/>
            <person name="Sodergren E."/>
            <person name="Werner D."/>
            <person name="Stanke M."/>
            <person name="Morgenstern B."/>
            <person name="Solovyev V."/>
            <person name="Kosarev P."/>
            <person name="Brown G."/>
            <person name="Chen H.C."/>
            <person name="Ermolaeva O."/>
            <person name="Hlavina W."/>
            <person name="Kapustin Y."/>
            <person name="Kiryutin B."/>
            <person name="Kitts P."/>
            <person name="Maglott D."/>
            <person name="Pruitt K."/>
            <person name="Sapojnikov V."/>
            <person name="Souvorov A."/>
            <person name="Mackey A.J."/>
            <person name="Waterhouse R.M."/>
            <person name="Wyder S."/>
            <person name="Zdobnov E.M."/>
            <person name="Zdobnov E.M."/>
            <person name="Wyder S."/>
            <person name="Kriventseva E.V."/>
            <person name="Kadowaki T."/>
            <person name="Bork P."/>
            <person name="Aranda M."/>
            <person name="Bao R."/>
            <person name="Beermann A."/>
            <person name="Berns N."/>
            <person name="Bolognesi R."/>
            <person name="Bonneton F."/>
            <person name="Bopp D."/>
            <person name="Brown S.J."/>
            <person name="Bucher G."/>
            <person name="Butts T."/>
            <person name="Chaumot A."/>
            <person name="Denell R.E."/>
            <person name="Ferrier D.E."/>
            <person name="Friedrich M."/>
            <person name="Gordon C.M."/>
            <person name="Jindra M."/>
            <person name="Klingler M."/>
            <person name="Lan Q."/>
            <person name="Lattorff H.M."/>
            <person name="Laudet V."/>
            <person name="von Levetsow C."/>
            <person name="Liu Z."/>
            <person name="Lutz R."/>
            <person name="Lynch J.A."/>
            <person name="da Fonseca R.N."/>
            <person name="Posnien N."/>
            <person name="Reuter R."/>
            <person name="Roth S."/>
            <person name="Savard J."/>
            <person name="Schinko J.B."/>
            <person name="Schmitt C."/>
            <person name="Schoppmeier M."/>
            <person name="Schroder R."/>
            <person name="Shippy T.D."/>
            <person name="Simonnet F."/>
            <person name="Marques-Souza H."/>
            <person name="Tautz D."/>
            <person name="Tomoyasu Y."/>
            <person name="Trauner J."/>
            <person name="Van der Zee M."/>
            <person name="Vervoort M."/>
            <person name="Wittkopp N."/>
            <person name="Wimmer E.A."/>
            <person name="Yang X."/>
            <person name="Jones A.K."/>
            <person name="Sattelle D.B."/>
            <person name="Ebert P.R."/>
            <person name="Nelson D."/>
            <person name="Scott J.G."/>
            <person name="Beeman R.W."/>
            <person name="Muthukrishnan S."/>
            <person name="Kramer K.J."/>
            <person name="Arakane Y."/>
            <person name="Beeman R.W."/>
            <person name="Zhu Q."/>
            <person name="Hogenkamp D."/>
            <person name="Dixit R."/>
            <person name="Oppert B."/>
            <person name="Jiang H."/>
            <person name="Zou Z."/>
            <person name="Marshall J."/>
            <person name="Elpidina E."/>
            <person name="Vinokurov K."/>
            <person name="Oppert C."/>
            <person name="Zou Z."/>
            <person name="Evans J."/>
            <person name="Lu Z."/>
            <person name="Zhao P."/>
            <person name="Sumathipala N."/>
            <person name="Altincicek B."/>
            <person name="Vilcinskas A."/>
            <person name="Williams M."/>
            <person name="Hultmark D."/>
            <person name="Hetru C."/>
            <person name="Jiang H."/>
            <person name="Grimmelikhuijzen C.J."/>
            <person name="Hauser F."/>
            <person name="Cazzamali G."/>
            <person name="Williamson M."/>
            <person name="Park Y."/>
            <person name="Li B."/>
            <person name="Tanaka Y."/>
            <person name="Predel R."/>
            <person name="Neupert S."/>
            <person name="Schachtner J."/>
            <person name="Verleyen P."/>
            <person name="Raible F."/>
            <person name="Bork P."/>
            <person name="Friedrich M."/>
            <person name="Walden K.K."/>
            <person name="Robertson H.M."/>
            <person name="Angeli S."/>
            <person name="Foret S."/>
            <person name="Bucher G."/>
            <person name="Schuetz S."/>
            <person name="Maleszka R."/>
            <person name="Wimmer E.A."/>
            <person name="Beeman R.W."/>
            <person name="Lorenzen M."/>
            <person name="Tomoyasu Y."/>
            <person name="Miller S.C."/>
            <person name="Grossmann D."/>
            <person name="Bucher G."/>
        </authorList>
    </citation>
    <scope>NUCLEOTIDE SEQUENCE [LARGE SCALE GENOMIC DNA]</scope>
    <source>
        <strain evidence="2 3">Georgia GA2</strain>
    </source>
</reference>
<dbReference type="EMBL" id="KQ971326">
    <property type="protein sequence ID" value="EEZ99886.1"/>
    <property type="molecule type" value="Genomic_DNA"/>
</dbReference>
<evidence type="ECO:0000313" key="2">
    <source>
        <dbReference type="EMBL" id="EEZ99886.1"/>
    </source>
</evidence>
<accession>D6WEL8</accession>
<keyword evidence="3" id="KW-1185">Reference proteome</keyword>
<dbReference type="HOGENOM" id="CLU_1930234_0_0_1"/>
<evidence type="ECO:0000313" key="3">
    <source>
        <dbReference type="Proteomes" id="UP000007266"/>
    </source>
</evidence>
<reference evidence="2 3" key="2">
    <citation type="journal article" date="2010" name="Nucleic Acids Res.">
        <title>BeetleBase in 2010: revisions to provide comprehensive genomic information for Tribolium castaneum.</title>
        <authorList>
            <person name="Kim H.S."/>
            <person name="Murphy T."/>
            <person name="Xia J."/>
            <person name="Caragea D."/>
            <person name="Park Y."/>
            <person name="Beeman R.W."/>
            <person name="Lorenzen M.D."/>
            <person name="Butcher S."/>
            <person name="Manak J.R."/>
            <person name="Brown S.J."/>
        </authorList>
    </citation>
    <scope>GENOME REANNOTATION</scope>
    <source>
        <strain evidence="2 3">Georgia GA2</strain>
    </source>
</reference>
<feature type="compositionally biased region" description="Polar residues" evidence="1">
    <location>
        <begin position="67"/>
        <end position="76"/>
    </location>
</feature>
<dbReference type="AlphaFoldDB" id="D6WEL8"/>
<name>D6WEL8_TRICA</name>
<evidence type="ECO:0000256" key="1">
    <source>
        <dbReference type="SAM" id="MobiDB-lite"/>
    </source>
</evidence>
<sequence length="131" mass="14393">MAGARVLQRSFCQRSGRRELELKLTVEGETAASSTGESRGSADTRHQRPTTWDGATTQTRRGARKNLFSSTKTQTQSKKREPKGACPKNGTRKLFSHPGVPSLAKKVKTYQPSSQKQGKSAERYLVQVLGS</sequence>
<gene>
    <name evidence="2" type="primary">GLEAN_02670</name>
    <name evidence="2" type="ORF">TcasGA2_TC002670</name>
</gene>
<dbReference type="Proteomes" id="UP000007266">
    <property type="component" value="Linkage group 3"/>
</dbReference>